<feature type="domain" description="DUF7029" evidence="2">
    <location>
        <begin position="66"/>
        <end position="169"/>
    </location>
</feature>
<evidence type="ECO:0000313" key="4">
    <source>
        <dbReference type="Proteomes" id="UP000198372"/>
    </source>
</evidence>
<accession>A0A238F6X3</accession>
<dbReference type="STRING" id="269621.A0A238F6X3"/>
<dbReference type="OrthoDB" id="10439960at2759"/>
<keyword evidence="4" id="KW-1185">Reference proteome</keyword>
<dbReference type="AlphaFoldDB" id="A0A238F6X3"/>
<dbReference type="InterPro" id="IPR054293">
    <property type="entry name" value="DUF7029"/>
</dbReference>
<name>A0A238F6X3_9BASI</name>
<dbReference type="Proteomes" id="UP000198372">
    <property type="component" value="Unassembled WGS sequence"/>
</dbReference>
<sequence>MAVVPLFDSADATEGRPFSASRTSTNEGGSASSLASVELLDTENVVWAGRADHLGNAIVATMKLNTHDTEKIISMQRFSKLLTNVTCSAKSTTLTFMTLDDFLAAVKAWSWVNDHDSHFMHVLANWKGCLSPLGNLQPYHFDKMTSDATQKTITLEGGPQEWSQAAHSFIFEFGRAAPDVAETDTEPNSNTTLSKRSLAVDESTPSGNSDITDLEASKNGGVNFEDSKSGRSKTIPPYVSGFYKSQSSYNLDITSNVSGVIKFPGPKKYGTRLSAEAKCTNCQVAGKIKFDFRAEMKGGQLTEVGMNMTASGVRAQVGWSLKVLVRVDSPCSLRDLCSAHHLSLLRNYWHLTIFRVLAPPFIQADTAKSLKVSQFDFTRGVPGMSFSIPHIFRIGMSVQGGVGLRIDKFYGELGVTGDVAARVNEGAQGNLDLLYLKAKSTNFGVQTDAQKIKFVGGGKGSIITHAVLGVGLGASLFTHESNAELLLNIPGFGFNIDIEKRGHGYCGSQIKVKSGVAIILRPFVDLYIHFQLSGTEAAASNVNNPVGGTPKLRKRSPIEITGRSNKGSNMLNTDPAVYDEKRRKQAAALDRPAVGMPGSDWKRHGSNSKEAASDSFVAMGQASKSGSGEWNRLDSSSGSFSESVHLAGDRRNFWTEPKDWTLYQHKYPIFRTMCIIYNFSNSPVKAQALHQALMGTNEDRLRVVRRSKGLVAPVKERVSDSTPVSSSSLAFKNATAS</sequence>
<dbReference type="Pfam" id="PF22974">
    <property type="entry name" value="DUF7029"/>
    <property type="match status" value="1"/>
</dbReference>
<evidence type="ECO:0000256" key="1">
    <source>
        <dbReference type="SAM" id="MobiDB-lite"/>
    </source>
</evidence>
<feature type="compositionally biased region" description="Polar residues" evidence="1">
    <location>
        <begin position="186"/>
        <end position="195"/>
    </location>
</feature>
<feature type="region of interest" description="Disordered" evidence="1">
    <location>
        <begin position="588"/>
        <end position="613"/>
    </location>
</feature>
<protein>
    <submittedName>
        <fullName evidence="3">BQ2448_1955 protein</fullName>
    </submittedName>
</protein>
<organism evidence="3 4">
    <name type="scientific">Microbotryum intermedium</name>
    <dbReference type="NCBI Taxonomy" id="269621"/>
    <lineage>
        <taxon>Eukaryota</taxon>
        <taxon>Fungi</taxon>
        <taxon>Dikarya</taxon>
        <taxon>Basidiomycota</taxon>
        <taxon>Pucciniomycotina</taxon>
        <taxon>Microbotryomycetes</taxon>
        <taxon>Microbotryales</taxon>
        <taxon>Microbotryaceae</taxon>
        <taxon>Microbotryum</taxon>
    </lineage>
</organism>
<proteinExistence type="predicted"/>
<dbReference type="EMBL" id="FMSP01000004">
    <property type="protein sequence ID" value="SCV68935.1"/>
    <property type="molecule type" value="Genomic_DNA"/>
</dbReference>
<evidence type="ECO:0000259" key="2">
    <source>
        <dbReference type="Pfam" id="PF22974"/>
    </source>
</evidence>
<feature type="region of interest" description="Disordered" evidence="1">
    <location>
        <begin position="181"/>
        <end position="230"/>
    </location>
</feature>
<reference evidence="4" key="1">
    <citation type="submission" date="2016-09" db="EMBL/GenBank/DDBJ databases">
        <authorList>
            <person name="Jeantristanb JTB J.-T."/>
            <person name="Ricardo R."/>
        </authorList>
    </citation>
    <scope>NUCLEOTIDE SEQUENCE [LARGE SCALE GENOMIC DNA]</scope>
</reference>
<evidence type="ECO:0000313" key="3">
    <source>
        <dbReference type="EMBL" id="SCV68935.1"/>
    </source>
</evidence>
<gene>
    <name evidence="3" type="ORF">BQ2448_1955</name>
</gene>